<sequence length="160" mass="17929">MQIQLEDHSDEVLEALKSARQRALEKCGLVAEGYAKKLCPSPTGNLRNSITHKVNLDEKAVYIGTNVEYATYVEMGTGVHSKTPTSGYWVYVVGNENYKSKNPGKRYTYEKAKQIVAILRSQGLDAHMTDGRRATPYIKPAVADHIAQYNRIIEQELKGK</sequence>
<accession>A0A8S5QV76</accession>
<protein>
    <submittedName>
        <fullName evidence="1">Putative tail component</fullName>
    </submittedName>
</protein>
<reference evidence="1" key="1">
    <citation type="journal article" date="2021" name="Proc. Natl. Acad. Sci. U.S.A.">
        <title>A Catalog of Tens of Thousands of Viruses from Human Metagenomes Reveals Hidden Associations with Chronic Diseases.</title>
        <authorList>
            <person name="Tisza M.J."/>
            <person name="Buck C.B."/>
        </authorList>
    </citation>
    <scope>NUCLEOTIDE SEQUENCE</scope>
    <source>
        <strain evidence="1">Ct2hZ16</strain>
    </source>
</reference>
<evidence type="ECO:0000313" key="1">
    <source>
        <dbReference type="EMBL" id="DAE22763.1"/>
    </source>
</evidence>
<proteinExistence type="predicted"/>
<organism evidence="1">
    <name type="scientific">Siphoviridae sp. ct2hZ16</name>
    <dbReference type="NCBI Taxonomy" id="2826276"/>
    <lineage>
        <taxon>Viruses</taxon>
        <taxon>Duplodnaviria</taxon>
        <taxon>Heunggongvirae</taxon>
        <taxon>Uroviricota</taxon>
        <taxon>Caudoviricetes</taxon>
    </lineage>
</organism>
<dbReference type="InterPro" id="IPR010064">
    <property type="entry name" value="HK97-gp10_tail"/>
</dbReference>
<dbReference type="Pfam" id="PF04883">
    <property type="entry name" value="HK97-gp10_like"/>
    <property type="match status" value="1"/>
</dbReference>
<dbReference type="EMBL" id="BK015739">
    <property type="protein sequence ID" value="DAE22763.1"/>
    <property type="molecule type" value="Genomic_DNA"/>
</dbReference>
<name>A0A8S5QV76_9CAUD</name>